<feature type="transmembrane region" description="Helical" evidence="9">
    <location>
        <begin position="219"/>
        <end position="244"/>
    </location>
</feature>
<feature type="transmembrane region" description="Helical" evidence="9">
    <location>
        <begin position="34"/>
        <end position="53"/>
    </location>
</feature>
<keyword evidence="7 9" id="KW-0472">Membrane</keyword>
<dbReference type="InterPro" id="IPR001851">
    <property type="entry name" value="ABC_transp_permease"/>
</dbReference>
<feature type="transmembrane region" description="Helical" evidence="9">
    <location>
        <begin position="251"/>
        <end position="274"/>
    </location>
</feature>
<evidence type="ECO:0000256" key="7">
    <source>
        <dbReference type="ARBA" id="ARBA00023136"/>
    </source>
</evidence>
<evidence type="ECO:0000256" key="2">
    <source>
        <dbReference type="ARBA" id="ARBA00022448"/>
    </source>
</evidence>
<keyword evidence="3" id="KW-1003">Cell membrane</keyword>
<feature type="transmembrane region" description="Helical" evidence="9">
    <location>
        <begin position="136"/>
        <end position="156"/>
    </location>
</feature>
<dbReference type="Pfam" id="PF02653">
    <property type="entry name" value="BPD_transp_2"/>
    <property type="match status" value="1"/>
</dbReference>
<evidence type="ECO:0000256" key="3">
    <source>
        <dbReference type="ARBA" id="ARBA00022475"/>
    </source>
</evidence>
<dbReference type="Proteomes" id="UP000285768">
    <property type="component" value="Chromosome"/>
</dbReference>
<name>A0ABX5QHP9_9MICO</name>
<dbReference type="InterPro" id="IPR052157">
    <property type="entry name" value="BCAA_transport_permease"/>
</dbReference>
<keyword evidence="4 9" id="KW-0812">Transmembrane</keyword>
<evidence type="ECO:0000313" key="10">
    <source>
        <dbReference type="EMBL" id="QAB18612.1"/>
    </source>
</evidence>
<accession>A0ABX5QHP9</accession>
<feature type="transmembrane region" description="Helical" evidence="9">
    <location>
        <begin position="6"/>
        <end position="27"/>
    </location>
</feature>
<keyword evidence="6 9" id="KW-1133">Transmembrane helix</keyword>
<evidence type="ECO:0000256" key="1">
    <source>
        <dbReference type="ARBA" id="ARBA00004651"/>
    </source>
</evidence>
<organism evidence="10 11">
    <name type="scientific">Leucobacter muris</name>
    <dbReference type="NCBI Taxonomy" id="1935379"/>
    <lineage>
        <taxon>Bacteria</taxon>
        <taxon>Bacillati</taxon>
        <taxon>Actinomycetota</taxon>
        <taxon>Actinomycetes</taxon>
        <taxon>Micrococcales</taxon>
        <taxon>Microbacteriaceae</taxon>
        <taxon>Leucobacter</taxon>
    </lineage>
</organism>
<comment type="subcellular location">
    <subcellularLocation>
        <location evidence="1">Cell membrane</location>
        <topology evidence="1">Multi-pass membrane protein</topology>
    </subcellularLocation>
</comment>
<evidence type="ECO:0000256" key="8">
    <source>
        <dbReference type="ARBA" id="ARBA00037998"/>
    </source>
</evidence>
<feature type="transmembrane region" description="Helical" evidence="9">
    <location>
        <begin position="93"/>
        <end position="116"/>
    </location>
</feature>
<dbReference type="EMBL" id="CP035037">
    <property type="protein sequence ID" value="QAB18612.1"/>
    <property type="molecule type" value="Genomic_DNA"/>
</dbReference>
<gene>
    <name evidence="10" type="ORF">Leucomu_12455</name>
</gene>
<evidence type="ECO:0000256" key="9">
    <source>
        <dbReference type="SAM" id="Phobius"/>
    </source>
</evidence>
<protein>
    <submittedName>
        <fullName evidence="10">Branched-chain amino acid ABC transporter permease</fullName>
    </submittedName>
</protein>
<keyword evidence="11" id="KW-1185">Reference proteome</keyword>
<evidence type="ECO:0000313" key="11">
    <source>
        <dbReference type="Proteomes" id="UP000285768"/>
    </source>
</evidence>
<sequence length="292" mass="30972">MWDLLVLGVMAGGVLALIAVGLTLIFGVMDVMNFAHGEFVMLGMLATTVIVLGTGMNPYLVGLLVLLASLPISYLIYIGIIRQTLGKSLNVQIFTTLGLSIVLQASALMFFGSRTFAFSDPFASERIRVLGVPVEIGRVIAFVGGILLVAALWFFLYRTRFGKSIRAVSEDNYAAKVVGLRINRAYATVFVLGSAFAVAAGVLIAPFTAVSSTTGLNYVLTSFVIVVLGGFGSVGGAFLGGLLVGIIETFVGYYFGTQWMQASVFVLFVLILALRPQGFFGKKSLDSAMVGG</sequence>
<dbReference type="RefSeq" id="WP_128387416.1">
    <property type="nucleotide sequence ID" value="NZ_CP035037.1"/>
</dbReference>
<dbReference type="PANTHER" id="PTHR11795:SF445">
    <property type="entry name" value="AMINO ACID ABC TRANSPORTER PERMEASE PROTEIN"/>
    <property type="match status" value="1"/>
</dbReference>
<dbReference type="PANTHER" id="PTHR11795">
    <property type="entry name" value="BRANCHED-CHAIN AMINO ACID TRANSPORT SYSTEM PERMEASE PROTEIN LIVH"/>
    <property type="match status" value="1"/>
</dbReference>
<proteinExistence type="inferred from homology"/>
<comment type="similarity">
    <text evidence="8">Belongs to the binding-protein-dependent transport system permease family. LivHM subfamily.</text>
</comment>
<evidence type="ECO:0000256" key="4">
    <source>
        <dbReference type="ARBA" id="ARBA00022692"/>
    </source>
</evidence>
<evidence type="ECO:0000256" key="6">
    <source>
        <dbReference type="ARBA" id="ARBA00022989"/>
    </source>
</evidence>
<dbReference type="CDD" id="cd06582">
    <property type="entry name" value="TM_PBP1_LivH_like"/>
    <property type="match status" value="1"/>
</dbReference>
<keyword evidence="5" id="KW-0029">Amino-acid transport</keyword>
<keyword evidence="2" id="KW-0813">Transport</keyword>
<feature type="transmembrane region" description="Helical" evidence="9">
    <location>
        <begin position="185"/>
        <end position="207"/>
    </location>
</feature>
<feature type="transmembrane region" description="Helical" evidence="9">
    <location>
        <begin position="59"/>
        <end position="81"/>
    </location>
</feature>
<reference evidence="10 11" key="1">
    <citation type="submission" date="2019-01" db="EMBL/GenBank/DDBJ databases">
        <title>Leucobacter muris sp. nov. isolated from the nose of a laboratory mouse.</title>
        <authorList>
            <person name="Benga L."/>
            <person name="Sproeer C."/>
            <person name="Schumann P."/>
            <person name="Verbarg S."/>
            <person name="Bunk B."/>
            <person name="Engelhardt E."/>
            <person name="Benten P.M."/>
            <person name="Sager M."/>
        </authorList>
    </citation>
    <scope>NUCLEOTIDE SEQUENCE [LARGE SCALE GENOMIC DNA]</scope>
    <source>
        <strain evidence="10 11">DSM 101948</strain>
    </source>
</reference>
<evidence type="ECO:0000256" key="5">
    <source>
        <dbReference type="ARBA" id="ARBA00022970"/>
    </source>
</evidence>